<dbReference type="PATRIC" id="fig|413882.6.peg.5724"/>
<dbReference type="AlphaFoldDB" id="A0A0G3C053"/>
<keyword evidence="4" id="KW-1185">Reference proteome</keyword>
<reference evidence="3 4" key="1">
    <citation type="submission" date="2015-05" db="EMBL/GenBank/DDBJ databases">
        <authorList>
            <person name="Tang B."/>
            <person name="Yu Y."/>
        </authorList>
    </citation>
    <scope>NUCLEOTIDE SEQUENCE [LARGE SCALE GENOMIC DNA]</scope>
    <source>
        <strain evidence="3 4">DSM 7029</strain>
    </source>
</reference>
<dbReference type="CDD" id="cd07389">
    <property type="entry name" value="MPP_PhoD"/>
    <property type="match status" value="1"/>
</dbReference>
<dbReference type="RefSeq" id="WP_047197131.1">
    <property type="nucleotide sequence ID" value="NZ_CP011371.1"/>
</dbReference>
<dbReference type="InterPro" id="IPR032093">
    <property type="entry name" value="PhoD_N"/>
</dbReference>
<dbReference type="OrthoDB" id="327733at2"/>
<dbReference type="InterPro" id="IPR052900">
    <property type="entry name" value="Phospholipid_Metab_Enz"/>
</dbReference>
<dbReference type="Pfam" id="PF16655">
    <property type="entry name" value="PhoD_N"/>
    <property type="match status" value="1"/>
</dbReference>
<dbReference type="InterPro" id="IPR038607">
    <property type="entry name" value="PhoD-like_sf"/>
</dbReference>
<dbReference type="KEGG" id="pbh:AAW51_5474"/>
<accession>A0A0G3C053</accession>
<dbReference type="Proteomes" id="UP000035352">
    <property type="component" value="Chromosome"/>
</dbReference>
<evidence type="ECO:0000313" key="4">
    <source>
        <dbReference type="Proteomes" id="UP000035352"/>
    </source>
</evidence>
<dbReference type="Gene3D" id="2.60.40.380">
    <property type="entry name" value="Purple acid phosphatase-like, N-terminal"/>
    <property type="match status" value="1"/>
</dbReference>
<dbReference type="SUPFAM" id="SSF56300">
    <property type="entry name" value="Metallo-dependent phosphatases"/>
    <property type="match status" value="1"/>
</dbReference>
<dbReference type="PANTHER" id="PTHR43606">
    <property type="entry name" value="PHOSPHATASE, PUTATIVE (AFU_ORTHOLOGUE AFUA_6G08710)-RELATED"/>
    <property type="match status" value="1"/>
</dbReference>
<dbReference type="InterPro" id="IPR018946">
    <property type="entry name" value="PhoD-like_MPP"/>
</dbReference>
<protein>
    <submittedName>
        <fullName evidence="3">Phosphodiesterase</fullName>
    </submittedName>
</protein>
<name>A0A0G3C053_9BURK</name>
<dbReference type="Pfam" id="PF09423">
    <property type="entry name" value="PhoD"/>
    <property type="match status" value="1"/>
</dbReference>
<evidence type="ECO:0000313" key="3">
    <source>
        <dbReference type="EMBL" id="AKJ32165.1"/>
    </source>
</evidence>
<dbReference type="InterPro" id="IPR029052">
    <property type="entry name" value="Metallo-depent_PP-like"/>
</dbReference>
<evidence type="ECO:0000259" key="2">
    <source>
        <dbReference type="Pfam" id="PF16655"/>
    </source>
</evidence>
<dbReference type="PANTHER" id="PTHR43606:SF2">
    <property type="entry name" value="ALKALINE PHOSPHATASE FAMILY PROTEIN (AFU_ORTHOLOGUE AFUA_5G03860)"/>
    <property type="match status" value="1"/>
</dbReference>
<sequence length="525" mass="58868">MHRRATLTRLSRWAAALALGSLFGSSPHRPPLQKPVAPRFGDDPFRLGVASGCPRPSSVVLWTRLAPAPYEPGGGLAPRPVAVRWELAHDEHFAQRVQTGEVWAQPQHAHSVHVQVTGLDSDRRYFFRFIAGGVASGVGRTRTAPREDAAVQRLRIALASCQHYEQGRFAVHREIAWRDLDFVLFVGDYLYESFHPHFQVRLHEGPPPTRLDAFRRRHATYKLDPDLRAAHAAHPWVLTWDDHEVENDYASDRSWLGGDPQSFLRRRAAAYKAYFEHLPIAPDMAPTGAFMRIHDRYTWGRLAELWTLDPRQFRSVQACSLGRPVGGGRVLIDCDEMDDERRTIFGAAQEQWLQEGLPGSTRTWKLLGQGSQISSWGVDTPFGRSVHSDSWDGYPQARERLLRGIADAQVHNVIALGGDVHRHVAAHLRLRPNDDETPIVASEFVTSSITTRGMPGAAMALIRSANPDLLHARGDERGYALVELRPDVARCEFRATAFPVTEAAQLHTQAVYAVERDRAGVQREA</sequence>
<dbReference type="STRING" id="413882.AAW51_5474"/>
<feature type="domain" description="Phospholipase D N-terminal" evidence="2">
    <location>
        <begin position="47"/>
        <end position="143"/>
    </location>
</feature>
<dbReference type="Gene3D" id="3.60.21.70">
    <property type="entry name" value="PhoD-like phosphatase"/>
    <property type="match status" value="1"/>
</dbReference>
<dbReference type="EMBL" id="CP011371">
    <property type="protein sequence ID" value="AKJ32165.1"/>
    <property type="molecule type" value="Genomic_DNA"/>
</dbReference>
<feature type="domain" description="PhoD-like phosphatase metallophosphatase" evidence="1">
    <location>
        <begin position="157"/>
        <end position="493"/>
    </location>
</feature>
<gene>
    <name evidence="3" type="primary">phoD</name>
    <name evidence="3" type="ORF">AAW51_5474</name>
</gene>
<organism evidence="3 4">
    <name type="scientific">Caldimonas brevitalea</name>
    <dbReference type="NCBI Taxonomy" id="413882"/>
    <lineage>
        <taxon>Bacteria</taxon>
        <taxon>Pseudomonadati</taxon>
        <taxon>Pseudomonadota</taxon>
        <taxon>Betaproteobacteria</taxon>
        <taxon>Burkholderiales</taxon>
        <taxon>Sphaerotilaceae</taxon>
        <taxon>Caldimonas</taxon>
    </lineage>
</organism>
<proteinExistence type="predicted"/>
<evidence type="ECO:0000259" key="1">
    <source>
        <dbReference type="Pfam" id="PF09423"/>
    </source>
</evidence>